<keyword evidence="2" id="KW-0479">Metal-binding</keyword>
<evidence type="ECO:0000259" key="5">
    <source>
        <dbReference type="Pfam" id="PF01979"/>
    </source>
</evidence>
<accession>A0A4Z0FB56</accession>
<dbReference type="SUPFAM" id="SSF51338">
    <property type="entry name" value="Composite domain of metallo-dependent hydrolases"/>
    <property type="match status" value="1"/>
</dbReference>
<dbReference type="GO" id="GO:0005829">
    <property type="term" value="C:cytosol"/>
    <property type="evidence" value="ECO:0007669"/>
    <property type="project" value="TreeGrafter"/>
</dbReference>
<evidence type="ECO:0000256" key="2">
    <source>
        <dbReference type="ARBA" id="ARBA00022723"/>
    </source>
</evidence>
<dbReference type="InterPro" id="IPR051607">
    <property type="entry name" value="Metallo-dep_hydrolases"/>
</dbReference>
<dbReference type="AlphaFoldDB" id="A0A4Z0FB56"/>
<dbReference type="SUPFAM" id="SSF51556">
    <property type="entry name" value="Metallo-dependent hydrolases"/>
    <property type="match status" value="1"/>
</dbReference>
<reference evidence="6 7" key="1">
    <citation type="journal article" date="2019" name="ISME J.">
        <title>Candidatus Macondimonas diazotrophica, a novel gammaproteobacterial genus dominating crude-oil-contaminated coastal sediments.</title>
        <authorList>
            <person name="Karthikeyan S."/>
            <person name="Konstantinidis K."/>
        </authorList>
    </citation>
    <scope>NUCLEOTIDE SEQUENCE [LARGE SCALE GENOMIC DNA]</scope>
    <source>
        <strain evidence="6 7">KTK01</strain>
    </source>
</reference>
<keyword evidence="7" id="KW-1185">Reference proteome</keyword>
<dbReference type="EMBL" id="SRIO01000003">
    <property type="protein sequence ID" value="TFZ83448.1"/>
    <property type="molecule type" value="Genomic_DNA"/>
</dbReference>
<evidence type="ECO:0000256" key="3">
    <source>
        <dbReference type="ARBA" id="ARBA00022801"/>
    </source>
</evidence>
<dbReference type="PANTHER" id="PTHR11271">
    <property type="entry name" value="GUANINE DEAMINASE"/>
    <property type="match status" value="1"/>
</dbReference>
<dbReference type="InterPro" id="IPR006680">
    <property type="entry name" value="Amidohydro-rel"/>
</dbReference>
<proteinExistence type="predicted"/>
<dbReference type="GO" id="GO:0046098">
    <property type="term" value="P:guanine metabolic process"/>
    <property type="evidence" value="ECO:0007669"/>
    <property type="project" value="TreeGrafter"/>
</dbReference>
<dbReference type="Proteomes" id="UP000297890">
    <property type="component" value="Unassembled WGS sequence"/>
</dbReference>
<dbReference type="Gene3D" id="2.30.40.10">
    <property type="entry name" value="Urease, subunit C, domain 1"/>
    <property type="match status" value="1"/>
</dbReference>
<dbReference type="InterPro" id="IPR011059">
    <property type="entry name" value="Metal-dep_hydrolase_composite"/>
</dbReference>
<keyword evidence="4" id="KW-0862">Zinc</keyword>
<evidence type="ECO:0000313" key="7">
    <source>
        <dbReference type="Proteomes" id="UP000297890"/>
    </source>
</evidence>
<sequence length="413" mass="43815">MNRSAPQCESPRLFRATVVNPLGPEDCRVHVDGGVRVRAGRIEAVGPIERVAQGLEAETLDGVIVPGFFDVHIHWVQHQVRGAFHADLLTWLTQHIWPAEMAYADPTRARSDAQTFFADLLRAGTVGGMAYSSVHPEALGAAFACARGRWRIGNAVMTEGAPAALIGAKPMALSVIADLAARYGAERFVVTPRFALNCSPDVLAGLGALARAGGYWIQTHLAESPAELAAVARRFPEALDYTDVYDRAGLLGPRTVLGHCIHLGAREWDCLAARGCGIAHCPSSNEALGSGRMDLAAVRARGIRYALASDVGAGPSVSLLHVMQCFLVQHRAAGERVSAIEALYRATLAGAELLGWSAESGNLAPGKRADFVLLPKLGGAFDAEGWLEHVMAGTPAELERRPLATWLGGSATG</sequence>
<comment type="cofactor">
    <cofactor evidence="1">
        <name>Zn(2+)</name>
        <dbReference type="ChEBI" id="CHEBI:29105"/>
    </cofactor>
</comment>
<name>A0A4Z0FB56_9GAMM</name>
<dbReference type="Gene3D" id="3.20.20.140">
    <property type="entry name" value="Metal-dependent hydrolases"/>
    <property type="match status" value="1"/>
</dbReference>
<dbReference type="Pfam" id="PF01979">
    <property type="entry name" value="Amidohydro_1"/>
    <property type="match status" value="1"/>
</dbReference>
<dbReference type="PANTHER" id="PTHR11271:SF6">
    <property type="entry name" value="GUANINE DEAMINASE"/>
    <property type="match status" value="1"/>
</dbReference>
<protein>
    <submittedName>
        <fullName evidence="6">Guanine deaminase</fullName>
    </submittedName>
</protein>
<comment type="caution">
    <text evidence="6">The sequence shown here is derived from an EMBL/GenBank/DDBJ whole genome shotgun (WGS) entry which is preliminary data.</text>
</comment>
<dbReference type="RefSeq" id="WP_135280865.1">
    <property type="nucleotide sequence ID" value="NZ_SRIO01000003.1"/>
</dbReference>
<dbReference type="GO" id="GO:0008892">
    <property type="term" value="F:guanine deaminase activity"/>
    <property type="evidence" value="ECO:0007669"/>
    <property type="project" value="TreeGrafter"/>
</dbReference>
<organism evidence="6 7">
    <name type="scientific">Candidatus Macondimonas diazotrophica</name>
    <dbReference type="NCBI Taxonomy" id="2305248"/>
    <lineage>
        <taxon>Bacteria</taxon>
        <taxon>Pseudomonadati</taxon>
        <taxon>Pseudomonadota</taxon>
        <taxon>Gammaproteobacteria</taxon>
        <taxon>Chromatiales</taxon>
        <taxon>Ectothiorhodospiraceae</taxon>
        <taxon>Candidatus Macondimonas</taxon>
    </lineage>
</organism>
<dbReference type="OrthoDB" id="9787621at2"/>
<keyword evidence="3" id="KW-0378">Hydrolase</keyword>
<evidence type="ECO:0000256" key="4">
    <source>
        <dbReference type="ARBA" id="ARBA00022833"/>
    </source>
</evidence>
<evidence type="ECO:0000313" key="6">
    <source>
        <dbReference type="EMBL" id="TFZ83448.1"/>
    </source>
</evidence>
<gene>
    <name evidence="6" type="ORF">E4680_02755</name>
</gene>
<dbReference type="GO" id="GO:0008270">
    <property type="term" value="F:zinc ion binding"/>
    <property type="evidence" value="ECO:0007669"/>
    <property type="project" value="TreeGrafter"/>
</dbReference>
<feature type="domain" description="Amidohydrolase-related" evidence="5">
    <location>
        <begin position="63"/>
        <end position="374"/>
    </location>
</feature>
<evidence type="ECO:0000256" key="1">
    <source>
        <dbReference type="ARBA" id="ARBA00001947"/>
    </source>
</evidence>
<dbReference type="InterPro" id="IPR032466">
    <property type="entry name" value="Metal_Hydrolase"/>
</dbReference>